<sequence>MGRSFYEEHVIKGKVGPYIREGFVSPTNLEQLPNTGLIRSLYMSPIEQVWLAMKEYVNHEAKPTSKAELIMAIETFWIHKLTTDLCNGYINDLVSH</sequence>
<gene>
    <name evidence="1" type="ORF">ANANG_G00315130</name>
</gene>
<proteinExistence type="predicted"/>
<comment type="caution">
    <text evidence="1">The sequence shown here is derived from an EMBL/GenBank/DDBJ whole genome shotgun (WGS) entry which is preliminary data.</text>
</comment>
<dbReference type="InterPro" id="IPR036397">
    <property type="entry name" value="RNaseH_sf"/>
</dbReference>
<organism evidence="1 2">
    <name type="scientific">Anguilla anguilla</name>
    <name type="common">European freshwater eel</name>
    <name type="synonym">Muraena anguilla</name>
    <dbReference type="NCBI Taxonomy" id="7936"/>
    <lineage>
        <taxon>Eukaryota</taxon>
        <taxon>Metazoa</taxon>
        <taxon>Chordata</taxon>
        <taxon>Craniata</taxon>
        <taxon>Vertebrata</taxon>
        <taxon>Euteleostomi</taxon>
        <taxon>Actinopterygii</taxon>
        <taxon>Neopterygii</taxon>
        <taxon>Teleostei</taxon>
        <taxon>Anguilliformes</taxon>
        <taxon>Anguillidae</taxon>
        <taxon>Anguilla</taxon>
    </lineage>
</organism>
<dbReference type="Gene3D" id="3.30.420.10">
    <property type="entry name" value="Ribonuclease H-like superfamily/Ribonuclease H"/>
    <property type="match status" value="1"/>
</dbReference>
<dbReference type="GO" id="GO:0003676">
    <property type="term" value="F:nucleic acid binding"/>
    <property type="evidence" value="ECO:0007669"/>
    <property type="project" value="InterPro"/>
</dbReference>
<reference evidence="1" key="1">
    <citation type="submission" date="2021-01" db="EMBL/GenBank/DDBJ databases">
        <title>A chromosome-scale assembly of European eel, Anguilla anguilla.</title>
        <authorList>
            <person name="Henkel C."/>
            <person name="Jong-Raadsen S.A."/>
            <person name="Dufour S."/>
            <person name="Weltzien F.-A."/>
            <person name="Palstra A.P."/>
            <person name="Pelster B."/>
            <person name="Spaink H.P."/>
            <person name="Van Den Thillart G.E."/>
            <person name="Jansen H."/>
            <person name="Zahm M."/>
            <person name="Klopp C."/>
            <person name="Cedric C."/>
            <person name="Louis A."/>
            <person name="Berthelot C."/>
            <person name="Parey E."/>
            <person name="Roest Crollius H."/>
            <person name="Montfort J."/>
            <person name="Robinson-Rechavi M."/>
            <person name="Bucao C."/>
            <person name="Bouchez O."/>
            <person name="Gislard M."/>
            <person name="Lluch J."/>
            <person name="Milhes M."/>
            <person name="Lampietro C."/>
            <person name="Lopez Roques C."/>
            <person name="Donnadieu C."/>
            <person name="Braasch I."/>
            <person name="Desvignes T."/>
            <person name="Postlethwait J."/>
            <person name="Bobe J."/>
            <person name="Guiguen Y."/>
            <person name="Dirks R."/>
        </authorList>
    </citation>
    <scope>NUCLEOTIDE SEQUENCE</scope>
    <source>
        <strain evidence="1">Tag_6206</strain>
        <tissue evidence="1">Liver</tissue>
    </source>
</reference>
<dbReference type="EMBL" id="JAFIRN010000019">
    <property type="protein sequence ID" value="KAG5830870.1"/>
    <property type="molecule type" value="Genomic_DNA"/>
</dbReference>
<name>A0A9D3LHK6_ANGAN</name>
<keyword evidence="2" id="KW-1185">Reference proteome</keyword>
<accession>A0A9D3LHK6</accession>
<evidence type="ECO:0000313" key="2">
    <source>
        <dbReference type="Proteomes" id="UP001044222"/>
    </source>
</evidence>
<evidence type="ECO:0000313" key="1">
    <source>
        <dbReference type="EMBL" id="KAG5830870.1"/>
    </source>
</evidence>
<protein>
    <submittedName>
        <fullName evidence="1">Uncharacterized protein</fullName>
    </submittedName>
</protein>
<dbReference type="AlphaFoldDB" id="A0A9D3LHK6"/>
<dbReference type="Proteomes" id="UP001044222">
    <property type="component" value="Chromosome 19"/>
</dbReference>